<name>A0A2T0MAP1_9FLAO</name>
<reference evidence="3 4" key="1">
    <citation type="submission" date="2018-03" db="EMBL/GenBank/DDBJ databases">
        <title>Genomic Encyclopedia of Archaeal and Bacterial Type Strains, Phase II (KMG-II): from individual species to whole genera.</title>
        <authorList>
            <person name="Goeker M."/>
        </authorList>
    </citation>
    <scope>NUCLEOTIDE SEQUENCE [LARGE SCALE GENOMIC DNA]</scope>
    <source>
        <strain evidence="3 4">DSM 25027</strain>
    </source>
</reference>
<dbReference type="GO" id="GO:0000155">
    <property type="term" value="F:phosphorelay sensor kinase activity"/>
    <property type="evidence" value="ECO:0007669"/>
    <property type="project" value="InterPro"/>
</dbReference>
<dbReference type="RefSeq" id="WP_146129904.1">
    <property type="nucleotide sequence ID" value="NZ_PVYX01000002.1"/>
</dbReference>
<evidence type="ECO:0000313" key="4">
    <source>
        <dbReference type="Proteomes" id="UP000237640"/>
    </source>
</evidence>
<dbReference type="InterPro" id="IPR010559">
    <property type="entry name" value="Sig_transdc_His_kin_internal"/>
</dbReference>
<dbReference type="Proteomes" id="UP000237640">
    <property type="component" value="Unassembled WGS sequence"/>
</dbReference>
<dbReference type="InterPro" id="IPR036890">
    <property type="entry name" value="HATPase_C_sf"/>
</dbReference>
<feature type="domain" description="Signal transduction histidine kinase internal region" evidence="2">
    <location>
        <begin position="162"/>
        <end position="240"/>
    </location>
</feature>
<protein>
    <submittedName>
        <fullName evidence="3">Histidine kinase</fullName>
    </submittedName>
</protein>
<dbReference type="AlphaFoldDB" id="A0A2T0MAP1"/>
<keyword evidence="3" id="KW-0418">Kinase</keyword>
<dbReference type="GO" id="GO:0016020">
    <property type="term" value="C:membrane"/>
    <property type="evidence" value="ECO:0007669"/>
    <property type="project" value="InterPro"/>
</dbReference>
<keyword evidence="1" id="KW-0812">Transmembrane</keyword>
<accession>A0A2T0MAP1</accession>
<dbReference type="Gene3D" id="3.30.565.10">
    <property type="entry name" value="Histidine kinase-like ATPase, C-terminal domain"/>
    <property type="match status" value="1"/>
</dbReference>
<comment type="caution">
    <text evidence="3">The sequence shown here is derived from an EMBL/GenBank/DDBJ whole genome shotgun (WGS) entry which is preliminary data.</text>
</comment>
<evidence type="ECO:0000259" key="2">
    <source>
        <dbReference type="Pfam" id="PF06580"/>
    </source>
</evidence>
<dbReference type="PANTHER" id="PTHR34220">
    <property type="entry name" value="SENSOR HISTIDINE KINASE YPDA"/>
    <property type="match status" value="1"/>
</dbReference>
<dbReference type="OrthoDB" id="9809908at2"/>
<proteinExistence type="predicted"/>
<feature type="transmembrane region" description="Helical" evidence="1">
    <location>
        <begin position="70"/>
        <end position="93"/>
    </location>
</feature>
<keyword evidence="4" id="KW-1185">Reference proteome</keyword>
<keyword evidence="3" id="KW-0808">Transferase</keyword>
<evidence type="ECO:0000256" key="1">
    <source>
        <dbReference type="SAM" id="Phobius"/>
    </source>
</evidence>
<dbReference type="PANTHER" id="PTHR34220:SF7">
    <property type="entry name" value="SENSOR HISTIDINE KINASE YPDA"/>
    <property type="match status" value="1"/>
</dbReference>
<dbReference type="InterPro" id="IPR050640">
    <property type="entry name" value="Bact_2-comp_sensor_kinase"/>
</dbReference>
<feature type="transmembrane region" description="Helical" evidence="1">
    <location>
        <begin position="44"/>
        <end position="61"/>
    </location>
</feature>
<sequence>MKPLNTTREIVLHILFWSCVFVFSTASATWYYSETRELLEVYGFRMLLQMVVAYAIIGLLIPKVLNKKRVILFSILVLGLFASVYALCTLFLVEYLMPNYPISYEVFLKRFDSPTFQSIFFNFNQFFSRSLYYAYPCIILMAILFYRERQELLMLHEKKREAELNALKNQLNPHFLFNTLNSLYLLALKKSDKTVRVIENLSHILDYMLYRCDKKFVLLKDELLLINKYIELEQIRYGKRVSISFDESITGEEKIAPLLLLTFVENAFKHGVSEAIENAAITIQVENKDNKLLFELKNTKPGSHREITERKSLGLSNIKKQLELLYPNKHQLNIIEKPNTYTTELELSL</sequence>
<organism evidence="3 4">
    <name type="scientific">Flagellimonas meridianipacifica</name>
    <dbReference type="NCBI Taxonomy" id="1080225"/>
    <lineage>
        <taxon>Bacteria</taxon>
        <taxon>Pseudomonadati</taxon>
        <taxon>Bacteroidota</taxon>
        <taxon>Flavobacteriia</taxon>
        <taxon>Flavobacteriales</taxon>
        <taxon>Flavobacteriaceae</taxon>
        <taxon>Flagellimonas</taxon>
    </lineage>
</organism>
<keyword evidence="1" id="KW-1133">Transmembrane helix</keyword>
<keyword evidence="1" id="KW-0472">Membrane</keyword>
<feature type="transmembrane region" description="Helical" evidence="1">
    <location>
        <begin position="130"/>
        <end position="146"/>
    </location>
</feature>
<dbReference type="EMBL" id="PVYX01000002">
    <property type="protein sequence ID" value="PRX54574.1"/>
    <property type="molecule type" value="Genomic_DNA"/>
</dbReference>
<gene>
    <name evidence="3" type="ORF">CLV81_2976</name>
</gene>
<feature type="transmembrane region" description="Helical" evidence="1">
    <location>
        <begin position="12"/>
        <end position="32"/>
    </location>
</feature>
<dbReference type="Pfam" id="PF06580">
    <property type="entry name" value="His_kinase"/>
    <property type="match status" value="1"/>
</dbReference>
<evidence type="ECO:0000313" key="3">
    <source>
        <dbReference type="EMBL" id="PRX54574.1"/>
    </source>
</evidence>